<dbReference type="Gene3D" id="2.30.30.190">
    <property type="entry name" value="CAP Gly-rich-like domain"/>
    <property type="match status" value="1"/>
</dbReference>
<dbReference type="SUPFAM" id="SSF74924">
    <property type="entry name" value="Cap-Gly domain"/>
    <property type="match status" value="1"/>
</dbReference>
<dbReference type="EMBL" id="ASPP01008413">
    <property type="protein sequence ID" value="ETO25579.1"/>
    <property type="molecule type" value="Genomic_DNA"/>
</dbReference>
<dbReference type="InterPro" id="IPR000938">
    <property type="entry name" value="CAP-Gly_domain"/>
</dbReference>
<dbReference type="PROSITE" id="PS50245">
    <property type="entry name" value="CAP_GLY_2"/>
    <property type="match status" value="1"/>
</dbReference>
<comment type="caution">
    <text evidence="3">The sequence shown here is derived from an EMBL/GenBank/DDBJ whole genome shotgun (WGS) entry which is preliminary data.</text>
</comment>
<dbReference type="AlphaFoldDB" id="X6NIM6"/>
<dbReference type="Proteomes" id="UP000023152">
    <property type="component" value="Unassembled WGS sequence"/>
</dbReference>
<feature type="domain" description="CAP-Gly" evidence="2">
    <location>
        <begin position="83"/>
        <end position="120"/>
    </location>
</feature>
<dbReference type="SMART" id="SM01052">
    <property type="entry name" value="CAP_GLY"/>
    <property type="match status" value="1"/>
</dbReference>
<evidence type="ECO:0000256" key="1">
    <source>
        <dbReference type="SAM" id="MobiDB-lite"/>
    </source>
</evidence>
<feature type="compositionally biased region" description="Acidic residues" evidence="1">
    <location>
        <begin position="249"/>
        <end position="261"/>
    </location>
</feature>
<organism evidence="3 4">
    <name type="scientific">Reticulomyxa filosa</name>
    <dbReference type="NCBI Taxonomy" id="46433"/>
    <lineage>
        <taxon>Eukaryota</taxon>
        <taxon>Sar</taxon>
        <taxon>Rhizaria</taxon>
        <taxon>Retaria</taxon>
        <taxon>Foraminifera</taxon>
        <taxon>Monothalamids</taxon>
        <taxon>Reticulomyxidae</taxon>
        <taxon>Reticulomyxa</taxon>
    </lineage>
</organism>
<dbReference type="OrthoDB" id="2130750at2759"/>
<reference evidence="3 4" key="1">
    <citation type="journal article" date="2013" name="Curr. Biol.">
        <title>The Genome of the Foraminiferan Reticulomyxa filosa.</title>
        <authorList>
            <person name="Glockner G."/>
            <person name="Hulsmann N."/>
            <person name="Schleicher M."/>
            <person name="Noegel A.A."/>
            <person name="Eichinger L."/>
            <person name="Gallinger C."/>
            <person name="Pawlowski J."/>
            <person name="Sierra R."/>
            <person name="Euteneuer U."/>
            <person name="Pillet L."/>
            <person name="Moustafa A."/>
            <person name="Platzer M."/>
            <person name="Groth M."/>
            <person name="Szafranski K."/>
            <person name="Schliwa M."/>
        </authorList>
    </citation>
    <scope>NUCLEOTIDE SEQUENCE [LARGE SCALE GENOMIC DNA]</scope>
</reference>
<evidence type="ECO:0000259" key="2">
    <source>
        <dbReference type="PROSITE" id="PS50245"/>
    </source>
</evidence>
<feature type="region of interest" description="Disordered" evidence="1">
    <location>
        <begin position="201"/>
        <end position="223"/>
    </location>
</feature>
<keyword evidence="4" id="KW-1185">Reference proteome</keyword>
<sequence length="261" mass="28221">MGSQEKTILKTKISKQSETRSAFSCLWGVSVKIKNRKMSQQGDVNSARKNDVRLGDVVLIPGHRLGIVRYIGPVHFGEEGETYFGVELKGHTEEDHGCNGTVDGNRYFQCKHEKSGVFVKKISRIITPEEILKKLAELNEKLLLCTCQSAEKPITTAAAATVATTATATVAAATTTTIITAPAAAVVTATEQNKNVTTIADQNKNESPQTANTDTPDVNLNNSHSIGKNVITKRLSINTNFNNNVNDSANEDSDSDDETDV</sequence>
<name>X6NIM6_RETFI</name>
<dbReference type="Pfam" id="PF01302">
    <property type="entry name" value="CAP_GLY"/>
    <property type="match status" value="1"/>
</dbReference>
<evidence type="ECO:0000313" key="3">
    <source>
        <dbReference type="EMBL" id="ETO25579.1"/>
    </source>
</evidence>
<protein>
    <submittedName>
        <fullName evidence="3">CAP-Gly domain-containing linker protein</fullName>
    </submittedName>
</protein>
<evidence type="ECO:0000313" key="4">
    <source>
        <dbReference type="Proteomes" id="UP000023152"/>
    </source>
</evidence>
<feature type="region of interest" description="Disordered" evidence="1">
    <location>
        <begin position="242"/>
        <end position="261"/>
    </location>
</feature>
<gene>
    <name evidence="3" type="ORF">RFI_11556</name>
</gene>
<accession>X6NIM6</accession>
<proteinExistence type="predicted"/>
<dbReference type="InterPro" id="IPR036859">
    <property type="entry name" value="CAP-Gly_dom_sf"/>
</dbReference>